<dbReference type="Pfam" id="PF06114">
    <property type="entry name" value="Peptidase_M78"/>
    <property type="match status" value="1"/>
</dbReference>
<organism evidence="2 3">
    <name type="scientific">Kocuria varians</name>
    <name type="common">Micrococcus varians</name>
    <dbReference type="NCBI Taxonomy" id="1272"/>
    <lineage>
        <taxon>Bacteria</taxon>
        <taxon>Bacillati</taxon>
        <taxon>Actinomycetota</taxon>
        <taxon>Actinomycetes</taxon>
        <taxon>Micrococcales</taxon>
        <taxon>Micrococcaceae</taxon>
        <taxon>Kocuria</taxon>
    </lineage>
</organism>
<feature type="domain" description="IrrE N-terminal-like" evidence="1">
    <location>
        <begin position="163"/>
        <end position="292"/>
    </location>
</feature>
<dbReference type="InterPro" id="IPR010359">
    <property type="entry name" value="IrrE_HExxH"/>
</dbReference>
<keyword evidence="3" id="KW-1185">Reference proteome</keyword>
<dbReference type="InterPro" id="IPR052345">
    <property type="entry name" value="Rad_response_metalloprotease"/>
</dbReference>
<proteinExistence type="predicted"/>
<dbReference type="Proteomes" id="UP000315730">
    <property type="component" value="Unassembled WGS sequence"/>
</dbReference>
<comment type="caution">
    <text evidence="2">The sequence shown here is derived from an EMBL/GenBank/DDBJ whole genome shotgun (WGS) entry which is preliminary data.</text>
</comment>
<evidence type="ECO:0000259" key="1">
    <source>
        <dbReference type="Pfam" id="PF06114"/>
    </source>
</evidence>
<dbReference type="PANTHER" id="PTHR43236">
    <property type="entry name" value="ANTITOXIN HIGA1"/>
    <property type="match status" value="1"/>
</dbReference>
<name>A0A4Y4D584_KOCVA</name>
<protein>
    <recommendedName>
        <fullName evidence="1">IrrE N-terminal-like domain-containing protein</fullName>
    </recommendedName>
</protein>
<dbReference type="EMBL" id="BJNW01000037">
    <property type="protein sequence ID" value="GED00346.1"/>
    <property type="molecule type" value="Genomic_DNA"/>
</dbReference>
<sequence>MSTVQVAPSMLRWALDRADLNTETKRYARFEQYASGEKPPTLRQLEEFASATHVPFGYLFLPEPPQESVPIPDYRTIGDSGVSEPSANLLDTIYEAQMRQDWYREYAQSQDADPLEFFGSATVDDSPLEISEKIREALDFSMERRTRFRTWEEALRYLIDAVEELGVLVMVSSVVGNNTHRSLSVDEFRGFTLGDPFATVIFVNGADSKSAQMFTLMHELAHVWLGESGISSEDLDSPSELRNERWANSVAAEILIPLAQIRSEYRGSLTSAEVSRLAKRYKASTLVVLRRIFDARLVDWDTYIASYRAEEKHLKELSDQKKKQGSGGDYYNTHPLQVGQQFSRAVIVDAYEGRTLYRDAFRLLGTVKASTFEGLAERLGVA</sequence>
<dbReference type="RefSeq" id="WP_141270567.1">
    <property type="nucleotide sequence ID" value="NZ_BJNW01000037.1"/>
</dbReference>
<dbReference type="PANTHER" id="PTHR43236:SF2">
    <property type="entry name" value="BLL0069 PROTEIN"/>
    <property type="match status" value="1"/>
</dbReference>
<reference evidence="2 3" key="1">
    <citation type="submission" date="2019-06" db="EMBL/GenBank/DDBJ databases">
        <title>Whole genome shotgun sequence of Kocuria varians NBRC 15358.</title>
        <authorList>
            <person name="Hosoyama A."/>
            <person name="Uohara A."/>
            <person name="Ohji S."/>
            <person name="Ichikawa N."/>
        </authorList>
    </citation>
    <scope>NUCLEOTIDE SEQUENCE [LARGE SCALE GENOMIC DNA]</scope>
    <source>
        <strain evidence="2 3">NBRC 15358</strain>
    </source>
</reference>
<dbReference type="OrthoDB" id="9796786at2"/>
<dbReference type="AlphaFoldDB" id="A0A4Y4D584"/>
<evidence type="ECO:0000313" key="2">
    <source>
        <dbReference type="EMBL" id="GED00346.1"/>
    </source>
</evidence>
<evidence type="ECO:0000313" key="3">
    <source>
        <dbReference type="Proteomes" id="UP000315730"/>
    </source>
</evidence>
<gene>
    <name evidence="2" type="ORF">KVA01_25000</name>
</gene>
<dbReference type="Gene3D" id="1.10.10.2910">
    <property type="match status" value="1"/>
</dbReference>
<accession>A0A4Y4D584</accession>